<dbReference type="Pfam" id="PF08534">
    <property type="entry name" value="Redoxin"/>
    <property type="match status" value="1"/>
</dbReference>
<evidence type="ECO:0000313" key="3">
    <source>
        <dbReference type="EMBL" id="GIL39805.1"/>
    </source>
</evidence>
<protein>
    <submittedName>
        <fullName evidence="3">Thioredoxin family protein</fullName>
    </submittedName>
</protein>
<dbReference type="GO" id="GO:0016491">
    <property type="term" value="F:oxidoreductase activity"/>
    <property type="evidence" value="ECO:0007669"/>
    <property type="project" value="InterPro"/>
</dbReference>
<comment type="caution">
    <text evidence="3">The sequence shown here is derived from an EMBL/GenBank/DDBJ whole genome shotgun (WGS) entry which is preliminary data.</text>
</comment>
<dbReference type="Gene3D" id="3.40.30.10">
    <property type="entry name" value="Glutaredoxin"/>
    <property type="match status" value="1"/>
</dbReference>
<feature type="chain" id="PRO_5035776756" evidence="1">
    <location>
        <begin position="21"/>
        <end position="208"/>
    </location>
</feature>
<name>A0A8S8XFA9_9PROT</name>
<evidence type="ECO:0000256" key="1">
    <source>
        <dbReference type="SAM" id="SignalP"/>
    </source>
</evidence>
<dbReference type="PANTHER" id="PTHR43640">
    <property type="entry name" value="OS07G0260300 PROTEIN"/>
    <property type="match status" value="1"/>
</dbReference>
<accession>A0A8S8XFA9</accession>
<sequence length="208" mass="21442">MRTWILAGIATLALTGAAQAQTFGQGVAVGAPAPAFTAVDVNGKSVNLADYKGKTVVLEWTNNGCPFVRANYDSGAMQKTQAAAKDQGVVWLTILSSAPGTQGFLTADQAKADIAKEKASPTAYLLDPDGKVGKTYGAKTTPHMFVITPEQKIAYMGAIDDKATAKASDHPAAKNYVTAALQNLAGGKAPDPASTTPYGCSVKYAGQS</sequence>
<dbReference type="InterPro" id="IPR036249">
    <property type="entry name" value="Thioredoxin-like_sf"/>
</dbReference>
<dbReference type="PANTHER" id="PTHR43640:SF1">
    <property type="entry name" value="THIOREDOXIN-DEPENDENT PEROXIREDOXIN"/>
    <property type="match status" value="1"/>
</dbReference>
<gene>
    <name evidence="3" type="ORF">TMPK1_20420</name>
</gene>
<dbReference type="InterPro" id="IPR013766">
    <property type="entry name" value="Thioredoxin_domain"/>
</dbReference>
<dbReference type="AlphaFoldDB" id="A0A8S8XFA9"/>
<keyword evidence="1" id="KW-0732">Signal</keyword>
<dbReference type="EMBL" id="BOPV01000001">
    <property type="protein sequence ID" value="GIL39805.1"/>
    <property type="molecule type" value="Genomic_DNA"/>
</dbReference>
<dbReference type="SUPFAM" id="SSF52833">
    <property type="entry name" value="Thioredoxin-like"/>
    <property type="match status" value="1"/>
</dbReference>
<reference evidence="3" key="1">
    <citation type="submission" date="2021-02" db="EMBL/GenBank/DDBJ databases">
        <title>Genome sequence of Rhodospirillales sp. strain TMPK1 isolated from soil.</title>
        <authorList>
            <person name="Nakai R."/>
            <person name="Kusada H."/>
            <person name="Tamaki H."/>
        </authorList>
    </citation>
    <scope>NUCLEOTIDE SEQUENCE</scope>
    <source>
        <strain evidence="3">TMPK1</strain>
    </source>
</reference>
<dbReference type="PROSITE" id="PS51352">
    <property type="entry name" value="THIOREDOXIN_2"/>
    <property type="match status" value="1"/>
</dbReference>
<dbReference type="CDD" id="cd02969">
    <property type="entry name" value="PRX_like1"/>
    <property type="match status" value="1"/>
</dbReference>
<evidence type="ECO:0000259" key="2">
    <source>
        <dbReference type="PROSITE" id="PS51352"/>
    </source>
</evidence>
<proteinExistence type="predicted"/>
<organism evidence="3 4">
    <name type="scientific">Roseiterribacter gracilis</name>
    <dbReference type="NCBI Taxonomy" id="2812848"/>
    <lineage>
        <taxon>Bacteria</taxon>
        <taxon>Pseudomonadati</taxon>
        <taxon>Pseudomonadota</taxon>
        <taxon>Alphaproteobacteria</taxon>
        <taxon>Rhodospirillales</taxon>
        <taxon>Roseiterribacteraceae</taxon>
        <taxon>Roseiterribacter</taxon>
    </lineage>
</organism>
<evidence type="ECO:0000313" key="4">
    <source>
        <dbReference type="Proteomes" id="UP000681075"/>
    </source>
</evidence>
<feature type="domain" description="Thioredoxin" evidence="2">
    <location>
        <begin position="27"/>
        <end position="182"/>
    </location>
</feature>
<dbReference type="InterPro" id="IPR013740">
    <property type="entry name" value="Redoxin"/>
</dbReference>
<feature type="signal peptide" evidence="1">
    <location>
        <begin position="1"/>
        <end position="20"/>
    </location>
</feature>
<dbReference type="RefSeq" id="WP_420242924.1">
    <property type="nucleotide sequence ID" value="NZ_BOPV01000001.1"/>
</dbReference>
<dbReference type="InterPro" id="IPR047262">
    <property type="entry name" value="PRX-like1"/>
</dbReference>
<dbReference type="Proteomes" id="UP000681075">
    <property type="component" value="Unassembled WGS sequence"/>
</dbReference>
<keyword evidence="4" id="KW-1185">Reference proteome</keyword>